<dbReference type="Proteomes" id="UP000195521">
    <property type="component" value="Unassembled WGS sequence"/>
</dbReference>
<dbReference type="OrthoDB" id="10667564at2759"/>
<dbReference type="RefSeq" id="XP_028546976.1">
    <property type="nucleotide sequence ID" value="XM_028691175.1"/>
</dbReference>
<organism evidence="2 3">
    <name type="scientific">Plasmodium gonderi</name>
    <dbReference type="NCBI Taxonomy" id="77519"/>
    <lineage>
        <taxon>Eukaryota</taxon>
        <taxon>Sar</taxon>
        <taxon>Alveolata</taxon>
        <taxon>Apicomplexa</taxon>
        <taxon>Aconoidasida</taxon>
        <taxon>Haemosporida</taxon>
        <taxon>Plasmodiidae</taxon>
        <taxon>Plasmodium</taxon>
        <taxon>Plasmodium (Plasmodium)</taxon>
    </lineage>
</organism>
<keyword evidence="3" id="KW-1185">Reference proteome</keyword>
<protein>
    <submittedName>
        <fullName evidence="2">Variable surface protein</fullName>
    </submittedName>
</protein>
<keyword evidence="1" id="KW-0812">Transmembrane</keyword>
<sequence length="277" mass="32639">MDKDIYKLAKDFPDLKKIMENANSSSNDRMTANCNSFDEGKFPSFNSSVENICKKVEDYISTINVSYYYSFKESRCIYLYYWLYYYNDNNKKPVNEVKNLYHKLISDLDLTNCYIDEKIDYSTIADDEMSKLKDLQKMYTNVKNTTETACTNCKCLNECSQIYGTHLQTCNYNNNTYFCKELLNIKEIYDKQMINNECEAHIPKTLPSFQRYNITTLTLIPIFTTLFTPYGLSFRCAALKKRKQYNNINNEKNILELSEASSCVLRNNRYNILYNSK</sequence>
<dbReference type="EMBL" id="BDQF01000293">
    <property type="protein sequence ID" value="GAW84387.1"/>
    <property type="molecule type" value="Genomic_DNA"/>
</dbReference>
<comment type="caution">
    <text evidence="2">The sequence shown here is derived from an EMBL/GenBank/DDBJ whole genome shotgun (WGS) entry which is preliminary data.</text>
</comment>
<evidence type="ECO:0000313" key="2">
    <source>
        <dbReference type="EMBL" id="GAW84387.1"/>
    </source>
</evidence>
<feature type="transmembrane region" description="Helical" evidence="1">
    <location>
        <begin position="212"/>
        <end position="232"/>
    </location>
</feature>
<evidence type="ECO:0000313" key="3">
    <source>
        <dbReference type="Proteomes" id="UP000195521"/>
    </source>
</evidence>
<gene>
    <name evidence="2" type="ORF">PGO_002715</name>
</gene>
<keyword evidence="1" id="KW-0472">Membrane</keyword>
<reference evidence="3" key="1">
    <citation type="submission" date="2017-04" db="EMBL/GenBank/DDBJ databases">
        <title>Plasmodium gonderi genome.</title>
        <authorList>
            <person name="Arisue N."/>
            <person name="Honma H."/>
            <person name="Kawai S."/>
            <person name="Tougan T."/>
            <person name="Tanabe K."/>
            <person name="Horii T."/>
        </authorList>
    </citation>
    <scope>NUCLEOTIDE SEQUENCE [LARGE SCALE GENOMIC DNA]</scope>
    <source>
        <strain evidence="3">ATCC 30045</strain>
    </source>
</reference>
<dbReference type="AlphaFoldDB" id="A0A1Y1JTC5"/>
<keyword evidence="1" id="KW-1133">Transmembrane helix</keyword>
<dbReference type="GeneID" id="39745195"/>
<name>A0A1Y1JTC5_PLAGO</name>
<evidence type="ECO:0000256" key="1">
    <source>
        <dbReference type="SAM" id="Phobius"/>
    </source>
</evidence>
<accession>A0A1Y1JTC5</accession>
<proteinExistence type="predicted"/>